<dbReference type="Pfam" id="PF22589">
    <property type="entry name" value="SPMIP1"/>
    <property type="match status" value="1"/>
</dbReference>
<evidence type="ECO:0000313" key="3">
    <source>
        <dbReference type="Proteomes" id="UP001190640"/>
    </source>
</evidence>
<feature type="region of interest" description="Disordered" evidence="1">
    <location>
        <begin position="57"/>
        <end position="90"/>
    </location>
</feature>
<proteinExistence type="predicted"/>
<dbReference type="KEGG" id="emc:129328818"/>
<dbReference type="RefSeq" id="XP_054834082.1">
    <property type="nucleotide sequence ID" value="XM_054978107.1"/>
</dbReference>
<accession>A0AA97J9H2</accession>
<name>A0AA97J9H2_EUBMA</name>
<dbReference type="PANTHER" id="PTHR35826">
    <property type="entry name" value="PROTEIN ATP6V1FNB-LIKE"/>
    <property type="match status" value="1"/>
</dbReference>
<keyword evidence="3" id="KW-1185">Reference proteome</keyword>
<dbReference type="PANTHER" id="PTHR35826:SF5">
    <property type="entry name" value="GENE 45521-RELATED"/>
    <property type="match status" value="1"/>
</dbReference>
<dbReference type="GeneID" id="129328818"/>
<reference evidence="4" key="1">
    <citation type="submission" date="2025-08" db="UniProtKB">
        <authorList>
            <consortium name="RefSeq"/>
        </authorList>
    </citation>
    <scope>IDENTIFICATION</scope>
    <source>
        <tissue evidence="4">Blood</tissue>
    </source>
</reference>
<protein>
    <submittedName>
        <fullName evidence="4">Protein ATP6V1FNB</fullName>
    </submittedName>
</protein>
<dbReference type="InterPro" id="IPR054323">
    <property type="entry name" value="SPMIP1_C"/>
</dbReference>
<gene>
    <name evidence="4" type="primary">LOC129328818</name>
</gene>
<organism evidence="3 4">
    <name type="scientific">Eublepharis macularius</name>
    <name type="common">Leopard gecko</name>
    <name type="synonym">Cyrtodactylus macularius</name>
    <dbReference type="NCBI Taxonomy" id="481883"/>
    <lineage>
        <taxon>Eukaryota</taxon>
        <taxon>Metazoa</taxon>
        <taxon>Chordata</taxon>
        <taxon>Craniata</taxon>
        <taxon>Vertebrata</taxon>
        <taxon>Euteleostomi</taxon>
        <taxon>Lepidosauria</taxon>
        <taxon>Squamata</taxon>
        <taxon>Bifurcata</taxon>
        <taxon>Gekkota</taxon>
        <taxon>Eublepharidae</taxon>
        <taxon>Eublepharinae</taxon>
        <taxon>Eublepharis</taxon>
    </lineage>
</organism>
<dbReference type="AlphaFoldDB" id="A0AA97J9H2"/>
<feature type="domain" description="Sperm microtubule inner protein 1 C-terminal" evidence="2">
    <location>
        <begin position="66"/>
        <end position="182"/>
    </location>
</feature>
<dbReference type="Proteomes" id="UP001190640">
    <property type="component" value="Chromosome 4"/>
</dbReference>
<evidence type="ECO:0000313" key="4">
    <source>
        <dbReference type="RefSeq" id="XP_054834082.1"/>
    </source>
</evidence>
<evidence type="ECO:0000256" key="1">
    <source>
        <dbReference type="SAM" id="MobiDB-lite"/>
    </source>
</evidence>
<sequence length="189" mass="22265">MRGLLTTREQDGWRELINKEAFCRVSWKAKYGHKYPRRLPDFGISRKKCFLPPISPPIEERGFPSCEERTIPEQQQQQQQQLPEEKAGLSFQESLPEMRAPTPQTTQLLYQGISHEGKGRQHYLKERKTKSPEEKFHYPVLSSWEYGWRLGDVLKDIKTPIHGKSRIVKDTFYFKNGIFYHPSKTDKLS</sequence>
<feature type="compositionally biased region" description="Basic and acidic residues" evidence="1">
    <location>
        <begin position="58"/>
        <end position="71"/>
    </location>
</feature>
<evidence type="ECO:0000259" key="2">
    <source>
        <dbReference type="Pfam" id="PF22589"/>
    </source>
</evidence>